<accession>A0A3A1P976</accession>
<dbReference type="InterPro" id="IPR011969">
    <property type="entry name" value="Clan_AA_Asp_peptidase_C"/>
</dbReference>
<dbReference type="PROSITE" id="PS00141">
    <property type="entry name" value="ASP_PROTEASE"/>
    <property type="match status" value="1"/>
</dbReference>
<reference evidence="4 5" key="1">
    <citation type="submission" date="2018-08" db="EMBL/GenBank/DDBJ databases">
        <title>Erythrobacter zhengii sp.nov., a bacterium isolated from deep-sea sediment.</title>
        <authorList>
            <person name="Fang C."/>
            <person name="Wu Y.-H."/>
            <person name="Sun C."/>
            <person name="Wang H."/>
            <person name="Cheng H."/>
            <person name="Meng F.-X."/>
            <person name="Wang C.-S."/>
            <person name="Xu X.-W."/>
        </authorList>
    </citation>
    <scope>NUCLEOTIDE SEQUENCE [LARGE SCALE GENOMIC DNA]</scope>
    <source>
        <strain evidence="4 5">CCTCC AB 2015396</strain>
    </source>
</reference>
<gene>
    <name evidence="4" type="ORF">D2V17_04545</name>
</gene>
<dbReference type="SUPFAM" id="SSF50630">
    <property type="entry name" value="Acid proteases"/>
    <property type="match status" value="1"/>
</dbReference>
<proteinExistence type="predicted"/>
<comment type="caution">
    <text evidence="4">The sequence shown here is derived from an EMBL/GenBank/DDBJ whole genome shotgun (WGS) entry which is preliminary data.</text>
</comment>
<dbReference type="GO" id="GO:0006508">
    <property type="term" value="P:proteolysis"/>
    <property type="evidence" value="ECO:0007669"/>
    <property type="project" value="UniProtKB-KW"/>
</dbReference>
<feature type="signal peptide" evidence="2">
    <location>
        <begin position="1"/>
        <end position="20"/>
    </location>
</feature>
<evidence type="ECO:0000256" key="1">
    <source>
        <dbReference type="ARBA" id="ARBA00022801"/>
    </source>
</evidence>
<dbReference type="AlphaFoldDB" id="A0A3A1P976"/>
<keyword evidence="1 4" id="KW-0378">Hydrolase</keyword>
<dbReference type="InterPro" id="IPR021109">
    <property type="entry name" value="Peptidase_aspartic_dom_sf"/>
</dbReference>
<dbReference type="PROSITE" id="PS50175">
    <property type="entry name" value="ASP_PROT_RETROV"/>
    <property type="match status" value="1"/>
</dbReference>
<dbReference type="Proteomes" id="UP000265366">
    <property type="component" value="Unassembled WGS sequence"/>
</dbReference>
<evidence type="ECO:0000259" key="3">
    <source>
        <dbReference type="PROSITE" id="PS50175"/>
    </source>
</evidence>
<organism evidence="4 5">
    <name type="scientific">Aurantiacibacter xanthus</name>
    <dbReference type="NCBI Taxonomy" id="1784712"/>
    <lineage>
        <taxon>Bacteria</taxon>
        <taxon>Pseudomonadati</taxon>
        <taxon>Pseudomonadota</taxon>
        <taxon>Alphaproteobacteria</taxon>
        <taxon>Sphingomonadales</taxon>
        <taxon>Erythrobacteraceae</taxon>
        <taxon>Aurantiacibacter</taxon>
    </lineage>
</organism>
<dbReference type="EMBL" id="QXFM01000044">
    <property type="protein sequence ID" value="RIV90323.1"/>
    <property type="molecule type" value="Genomic_DNA"/>
</dbReference>
<dbReference type="OrthoDB" id="7595324at2"/>
<dbReference type="RefSeq" id="WP_119591937.1">
    <property type="nucleotide sequence ID" value="NZ_QXFM01000044.1"/>
</dbReference>
<dbReference type="NCBIfam" id="TIGR02281">
    <property type="entry name" value="clan_AA_DTGA"/>
    <property type="match status" value="1"/>
</dbReference>
<dbReference type="InterPro" id="IPR034122">
    <property type="entry name" value="Retropepsin-like_bacterial"/>
</dbReference>
<keyword evidence="5" id="KW-1185">Reference proteome</keyword>
<dbReference type="GO" id="GO:0004190">
    <property type="term" value="F:aspartic-type endopeptidase activity"/>
    <property type="evidence" value="ECO:0007669"/>
    <property type="project" value="InterPro"/>
</dbReference>
<dbReference type="Pfam" id="PF13975">
    <property type="entry name" value="gag-asp_proteas"/>
    <property type="match status" value="1"/>
</dbReference>
<feature type="domain" description="Peptidase A2" evidence="3">
    <location>
        <begin position="77"/>
        <end position="153"/>
    </location>
</feature>
<protein>
    <submittedName>
        <fullName evidence="4">TIGR02281 family clan AA aspartic protease</fullName>
        <ecNumber evidence="4">3.4.23.-</ecNumber>
    </submittedName>
</protein>
<dbReference type="CDD" id="cd05483">
    <property type="entry name" value="retropepsin_like_bacteria"/>
    <property type="match status" value="1"/>
</dbReference>
<evidence type="ECO:0000313" key="5">
    <source>
        <dbReference type="Proteomes" id="UP000265366"/>
    </source>
</evidence>
<feature type="chain" id="PRO_5017479302" evidence="2">
    <location>
        <begin position="21"/>
        <end position="170"/>
    </location>
</feature>
<dbReference type="EC" id="3.4.23.-" evidence="4"/>
<sequence length="170" mass="17539">MTNALAPLSILLSFVMGMVALDDTPKALFAPGQHGEPVAASAKGTEPAARSQPITIASKPPGARFFFLDAEVNGVQTRFLVDTGATTTVLRQSDAALAAVAVDGTTRLHTANGKLPVERASIATLTVSGIVLADVQAVVADDRLPHSLIGLDTLERMGRIVIDGSSIAVL</sequence>
<dbReference type="InterPro" id="IPR001995">
    <property type="entry name" value="Peptidase_A2_cat"/>
</dbReference>
<dbReference type="InterPro" id="IPR001969">
    <property type="entry name" value="Aspartic_peptidase_AS"/>
</dbReference>
<evidence type="ECO:0000256" key="2">
    <source>
        <dbReference type="SAM" id="SignalP"/>
    </source>
</evidence>
<keyword evidence="4" id="KW-0645">Protease</keyword>
<dbReference type="Gene3D" id="2.40.70.10">
    <property type="entry name" value="Acid Proteases"/>
    <property type="match status" value="1"/>
</dbReference>
<evidence type="ECO:0000313" key="4">
    <source>
        <dbReference type="EMBL" id="RIV90323.1"/>
    </source>
</evidence>
<keyword evidence="2" id="KW-0732">Signal</keyword>
<name>A0A3A1P976_9SPHN</name>